<dbReference type="InterPro" id="IPR001067">
    <property type="entry name" value="Nuc_translocat"/>
</dbReference>
<keyword evidence="4" id="KW-0238">DNA-binding</keyword>
<dbReference type="GO" id="GO:0003677">
    <property type="term" value="F:DNA binding"/>
    <property type="evidence" value="ECO:0007669"/>
    <property type="project" value="UniProtKB-KW"/>
</dbReference>
<name>A0A8S9ZKW1_9BILA</name>
<dbReference type="SMART" id="SM00353">
    <property type="entry name" value="HLH"/>
    <property type="match status" value="1"/>
</dbReference>
<dbReference type="SUPFAM" id="SSF55785">
    <property type="entry name" value="PYP-like sensor domain (PAS domain)"/>
    <property type="match status" value="2"/>
</dbReference>
<dbReference type="CDD" id="cd00130">
    <property type="entry name" value="PAS"/>
    <property type="match status" value="2"/>
</dbReference>
<dbReference type="InterPro" id="IPR013767">
    <property type="entry name" value="PAS_fold"/>
</dbReference>
<evidence type="ECO:0000256" key="6">
    <source>
        <dbReference type="ARBA" id="ARBA00023242"/>
    </source>
</evidence>
<evidence type="ECO:0000256" key="7">
    <source>
        <dbReference type="ARBA" id="ARBA00073216"/>
    </source>
</evidence>
<dbReference type="GO" id="GO:0005634">
    <property type="term" value="C:nucleus"/>
    <property type="evidence" value="ECO:0007669"/>
    <property type="project" value="UniProtKB-SubCell"/>
</dbReference>
<keyword evidence="2" id="KW-0677">Repeat</keyword>
<accession>A0A8S9ZKW1</accession>
<dbReference type="PRINTS" id="PR00785">
    <property type="entry name" value="NCTRNSLOCATR"/>
</dbReference>
<dbReference type="InterPro" id="IPR011598">
    <property type="entry name" value="bHLH_dom"/>
</dbReference>
<dbReference type="PROSITE" id="PS50888">
    <property type="entry name" value="BHLH"/>
    <property type="match status" value="1"/>
</dbReference>
<dbReference type="SMART" id="SM00091">
    <property type="entry name" value="PAS"/>
    <property type="match status" value="2"/>
</dbReference>
<evidence type="ECO:0000259" key="10">
    <source>
        <dbReference type="PROSITE" id="PS50888"/>
    </source>
</evidence>
<dbReference type="Pfam" id="PF04641">
    <property type="entry name" value="Rtf2"/>
    <property type="match status" value="1"/>
</dbReference>
<dbReference type="CDD" id="cd16653">
    <property type="entry name" value="RING-like_Rtf2"/>
    <property type="match status" value="1"/>
</dbReference>
<dbReference type="InterPro" id="IPR036638">
    <property type="entry name" value="HLH_DNA-bd_sf"/>
</dbReference>
<evidence type="ECO:0000256" key="5">
    <source>
        <dbReference type="ARBA" id="ARBA00023163"/>
    </source>
</evidence>
<dbReference type="GO" id="GO:0003700">
    <property type="term" value="F:DNA-binding transcription factor activity"/>
    <property type="evidence" value="ECO:0007669"/>
    <property type="project" value="InterPro"/>
</dbReference>
<feature type="domain" description="PAS" evidence="9">
    <location>
        <begin position="349"/>
        <end position="413"/>
    </location>
</feature>
<dbReference type="GO" id="GO:0005667">
    <property type="term" value="C:transcription regulator complex"/>
    <property type="evidence" value="ECO:0007669"/>
    <property type="project" value="InterPro"/>
</dbReference>
<dbReference type="FunFam" id="4.10.280.10:FF:000011">
    <property type="entry name" value="Aryl hydrocarbon receptor nuclear translocator 2"/>
    <property type="match status" value="1"/>
</dbReference>
<proteinExistence type="predicted"/>
<dbReference type="Pfam" id="PF00010">
    <property type="entry name" value="HLH"/>
    <property type="match status" value="1"/>
</dbReference>
<dbReference type="GO" id="GO:0046983">
    <property type="term" value="F:protein dimerization activity"/>
    <property type="evidence" value="ECO:0007669"/>
    <property type="project" value="InterPro"/>
</dbReference>
<dbReference type="AlphaFoldDB" id="A0A8S9ZKW1"/>
<keyword evidence="12" id="KW-1185">Reference proteome</keyword>
<dbReference type="PANTHER" id="PTHR23042">
    <property type="entry name" value="CIRCADIAN PROTEIN CLOCK/ARNT/BMAL/PAS"/>
    <property type="match status" value="1"/>
</dbReference>
<evidence type="ECO:0000313" key="11">
    <source>
        <dbReference type="EMBL" id="KAF7633826.1"/>
    </source>
</evidence>
<evidence type="ECO:0000256" key="2">
    <source>
        <dbReference type="ARBA" id="ARBA00022737"/>
    </source>
</evidence>
<dbReference type="InterPro" id="IPR027799">
    <property type="entry name" value="Rtf2_RING-finger"/>
</dbReference>
<dbReference type="Gene3D" id="3.30.450.20">
    <property type="entry name" value="PAS domain"/>
    <property type="match status" value="2"/>
</dbReference>
<evidence type="ECO:0000256" key="1">
    <source>
        <dbReference type="ARBA" id="ARBA00004123"/>
    </source>
</evidence>
<feature type="region of interest" description="Disordered" evidence="8">
    <location>
        <begin position="260"/>
        <end position="279"/>
    </location>
</feature>
<dbReference type="CDD" id="cd18947">
    <property type="entry name" value="bHLH-PAS_ARNT"/>
    <property type="match status" value="1"/>
</dbReference>
<feature type="domain" description="PAS" evidence="9">
    <location>
        <begin position="529"/>
        <end position="600"/>
    </location>
</feature>
<dbReference type="Gene3D" id="4.10.280.10">
    <property type="entry name" value="Helix-loop-helix DNA-binding domain"/>
    <property type="match status" value="1"/>
</dbReference>
<dbReference type="EMBL" id="JABEBT010000069">
    <property type="protein sequence ID" value="KAF7633826.1"/>
    <property type="molecule type" value="Genomic_DNA"/>
</dbReference>
<sequence>MGADGGTIPKRCELVRKKKKKEKIDKNYTAATKWRTCQLSQEPLKKPIVACKLGRLYNKEAILEAKLSRALSTNQATEHIHSLSDVKELKLTDNKSWKSEGAEKGDVYIDMNETPWICPITSLPMNGTNAFFVNWQCGCVFSEKAVNELKPDACLGCGGPFKEENLIKLNPEEELLSLYKKRIEEENEDKKRRKLENKDKGESLKRKGMQKLKESKKVKTEQIETIQNSKNLPNSKLKNNLKHIGFVGGQFAGSIPSINLTLPTSTPTQRLNAQEGRERFARENHSEIERRRRNKMTHYINELADMVPQCAALGRKPDKLTILRMAVSHMKSIRGEVNTYQNPPSFLTDQELKHLIIEAANGFLFVLSCDDSRVIYVSDAIYPVLNVTQEDWLNKAFFDLIHPDDIEKVKEQILCINDGENKIVDLKTGVIKRDNQISGSRIHLNCRRGFICRMRIGNINALPRLRNKGPIFEHCGAYYVVMHCTGYLKSGKQQQMTSTSSDLNNGGFQLNTNELSGITTSLVLIARMQLTSLSSSINSNNNQIIMRVDSEGYITFADAKVKEFLNKTLTEIIEKKFWTLVHPMDEQNVKDALLNTLKQNNVVKDLFCKFQYGTSMEYLPASLDINPFINPHSMEFEFLIITINIIQQQQQKFLPEFPPSFYFNKNQSELIQPQTSSNCWSNNQNDLLLHQTHNNVMDGCFIPQGYSTMIPTTEQQWASTSNTSNLINNQHILPDFTTNTDAPMINWPEH</sequence>
<comment type="caution">
    <text evidence="11">The sequence shown here is derived from an EMBL/GenBank/DDBJ whole genome shotgun (WGS) entry which is preliminary data.</text>
</comment>
<organism evidence="11 12">
    <name type="scientific">Meloidogyne graminicola</name>
    <dbReference type="NCBI Taxonomy" id="189291"/>
    <lineage>
        <taxon>Eukaryota</taxon>
        <taxon>Metazoa</taxon>
        <taxon>Ecdysozoa</taxon>
        <taxon>Nematoda</taxon>
        <taxon>Chromadorea</taxon>
        <taxon>Rhabditida</taxon>
        <taxon>Tylenchina</taxon>
        <taxon>Tylenchomorpha</taxon>
        <taxon>Tylenchoidea</taxon>
        <taxon>Meloidogynidae</taxon>
        <taxon>Meloidogyninae</taxon>
        <taxon>Meloidogyne</taxon>
    </lineage>
</organism>
<feature type="region of interest" description="Disordered" evidence="8">
    <location>
        <begin position="187"/>
        <end position="220"/>
    </location>
</feature>
<dbReference type="Pfam" id="PF00989">
    <property type="entry name" value="PAS"/>
    <property type="match status" value="1"/>
</dbReference>
<keyword evidence="3" id="KW-0805">Transcription regulation</keyword>
<dbReference type="InterPro" id="IPR000014">
    <property type="entry name" value="PAS"/>
</dbReference>
<dbReference type="InterPro" id="IPR050933">
    <property type="entry name" value="Circadian_TF"/>
</dbReference>
<dbReference type="OrthoDB" id="71302at2759"/>
<gene>
    <name evidence="11" type="ORF">Mgra_00006795</name>
</gene>
<dbReference type="Proteomes" id="UP000605970">
    <property type="component" value="Unassembled WGS sequence"/>
</dbReference>
<evidence type="ECO:0000256" key="8">
    <source>
        <dbReference type="SAM" id="MobiDB-lite"/>
    </source>
</evidence>
<feature type="compositionally biased region" description="Polar residues" evidence="8">
    <location>
        <begin position="260"/>
        <end position="272"/>
    </location>
</feature>
<dbReference type="SUPFAM" id="SSF47459">
    <property type="entry name" value="HLH, helix-loop-helix DNA-binding domain"/>
    <property type="match status" value="1"/>
</dbReference>
<dbReference type="PROSITE" id="PS50112">
    <property type="entry name" value="PAS"/>
    <property type="match status" value="2"/>
</dbReference>
<dbReference type="GO" id="GO:0005737">
    <property type="term" value="C:cytoplasm"/>
    <property type="evidence" value="ECO:0007669"/>
    <property type="project" value="InterPro"/>
</dbReference>
<evidence type="ECO:0000256" key="4">
    <source>
        <dbReference type="ARBA" id="ARBA00023125"/>
    </source>
</evidence>
<dbReference type="GO" id="GO:0045944">
    <property type="term" value="P:positive regulation of transcription by RNA polymerase II"/>
    <property type="evidence" value="ECO:0007669"/>
    <property type="project" value="UniProtKB-ARBA"/>
</dbReference>
<feature type="domain" description="BHLH" evidence="10">
    <location>
        <begin position="280"/>
        <end position="333"/>
    </location>
</feature>
<dbReference type="InterPro" id="IPR035965">
    <property type="entry name" value="PAS-like_dom_sf"/>
</dbReference>
<protein>
    <recommendedName>
        <fullName evidence="7">Aryl hydrocarbon receptor nuclear translocator homolog</fullName>
    </recommendedName>
</protein>
<evidence type="ECO:0000313" key="12">
    <source>
        <dbReference type="Proteomes" id="UP000605970"/>
    </source>
</evidence>
<evidence type="ECO:0000256" key="3">
    <source>
        <dbReference type="ARBA" id="ARBA00023015"/>
    </source>
</evidence>
<reference evidence="11" key="1">
    <citation type="journal article" date="2020" name="Ecol. Evol.">
        <title>Genome structure and content of the rice root-knot nematode (Meloidogyne graminicola).</title>
        <authorList>
            <person name="Phan N.T."/>
            <person name="Danchin E.G.J."/>
            <person name="Klopp C."/>
            <person name="Perfus-Barbeoch L."/>
            <person name="Kozlowski D.K."/>
            <person name="Koutsovoulos G.D."/>
            <person name="Lopez-Roques C."/>
            <person name="Bouchez O."/>
            <person name="Zahm M."/>
            <person name="Besnard G."/>
            <person name="Bellafiore S."/>
        </authorList>
    </citation>
    <scope>NUCLEOTIDE SEQUENCE</scope>
    <source>
        <strain evidence="11">VN-18</strain>
    </source>
</reference>
<evidence type="ECO:0000259" key="9">
    <source>
        <dbReference type="PROSITE" id="PS50112"/>
    </source>
</evidence>
<keyword evidence="6" id="KW-0539">Nucleus</keyword>
<keyword evidence="5" id="KW-0804">Transcription</keyword>
<comment type="subcellular location">
    <subcellularLocation>
        <location evidence="1">Nucleus</location>
    </subcellularLocation>
</comment>